<dbReference type="PROSITE" id="PS51039">
    <property type="entry name" value="ZF_AN1"/>
    <property type="match status" value="1"/>
</dbReference>
<evidence type="ECO:0000313" key="6">
    <source>
        <dbReference type="EMBL" id="KAF1998762.1"/>
    </source>
</evidence>
<proteinExistence type="predicted"/>
<evidence type="ECO:0000259" key="5">
    <source>
        <dbReference type="PROSITE" id="PS51039"/>
    </source>
</evidence>
<protein>
    <recommendedName>
        <fullName evidence="5">AN1-type domain-containing protein</fullName>
    </recommendedName>
</protein>
<name>A0A6A5WAR5_9PLEO</name>
<keyword evidence="2 4" id="KW-0863">Zinc-finger</keyword>
<dbReference type="Pfam" id="PF25327">
    <property type="entry name" value="UBL_ZFAND1"/>
    <property type="match status" value="1"/>
</dbReference>
<dbReference type="AlphaFoldDB" id="A0A6A5WAR5"/>
<dbReference type="PANTHER" id="PTHR14677:SF40">
    <property type="entry name" value="CDC48-ASSOCIATED UBIQUITIN-LIKE_ZINC FINGER PROTEIN 1"/>
    <property type="match status" value="1"/>
</dbReference>
<evidence type="ECO:0000313" key="7">
    <source>
        <dbReference type="Proteomes" id="UP000799779"/>
    </source>
</evidence>
<dbReference type="Gene3D" id="4.10.1110.10">
    <property type="entry name" value="AN1-like Zinc finger"/>
    <property type="match status" value="2"/>
</dbReference>
<dbReference type="SUPFAM" id="SSF118310">
    <property type="entry name" value="AN1-like Zinc finger"/>
    <property type="match status" value="2"/>
</dbReference>
<organism evidence="6 7">
    <name type="scientific">Amniculicola lignicola CBS 123094</name>
    <dbReference type="NCBI Taxonomy" id="1392246"/>
    <lineage>
        <taxon>Eukaryota</taxon>
        <taxon>Fungi</taxon>
        <taxon>Dikarya</taxon>
        <taxon>Ascomycota</taxon>
        <taxon>Pezizomycotina</taxon>
        <taxon>Dothideomycetes</taxon>
        <taxon>Pleosporomycetidae</taxon>
        <taxon>Pleosporales</taxon>
        <taxon>Amniculicolaceae</taxon>
        <taxon>Amniculicola</taxon>
    </lineage>
</organism>
<dbReference type="GO" id="GO:0008270">
    <property type="term" value="F:zinc ion binding"/>
    <property type="evidence" value="ECO:0007669"/>
    <property type="project" value="UniProtKB-KW"/>
</dbReference>
<evidence type="ECO:0000256" key="3">
    <source>
        <dbReference type="ARBA" id="ARBA00022833"/>
    </source>
</evidence>
<dbReference type="InterPro" id="IPR035896">
    <property type="entry name" value="AN1-like_Znf"/>
</dbReference>
<keyword evidence="1" id="KW-0479">Metal-binding</keyword>
<dbReference type="OrthoDB" id="431929at2759"/>
<evidence type="ECO:0000256" key="4">
    <source>
        <dbReference type="PROSITE-ProRule" id="PRU00449"/>
    </source>
</evidence>
<evidence type="ECO:0000256" key="1">
    <source>
        <dbReference type="ARBA" id="ARBA00022723"/>
    </source>
</evidence>
<dbReference type="GO" id="GO:0005737">
    <property type="term" value="C:cytoplasm"/>
    <property type="evidence" value="ECO:0007669"/>
    <property type="project" value="TreeGrafter"/>
</dbReference>
<dbReference type="InterPro" id="IPR057358">
    <property type="entry name" value="UBL_ZFAND1-like"/>
</dbReference>
<feature type="domain" description="AN1-type" evidence="5">
    <location>
        <begin position="27"/>
        <end position="75"/>
    </location>
</feature>
<keyword evidence="3" id="KW-0862">Zinc</keyword>
<dbReference type="CDD" id="cd20335">
    <property type="entry name" value="BRcat_RBR"/>
    <property type="match status" value="1"/>
</dbReference>
<dbReference type="EMBL" id="ML977601">
    <property type="protein sequence ID" value="KAF1998762.1"/>
    <property type="molecule type" value="Genomic_DNA"/>
</dbReference>
<accession>A0A6A5WAR5</accession>
<dbReference type="SMART" id="SM00154">
    <property type="entry name" value="ZnF_AN1"/>
    <property type="match status" value="2"/>
</dbReference>
<dbReference type="InterPro" id="IPR000058">
    <property type="entry name" value="Znf_AN1"/>
</dbReference>
<evidence type="ECO:0000256" key="2">
    <source>
        <dbReference type="ARBA" id="ARBA00022771"/>
    </source>
</evidence>
<keyword evidence="7" id="KW-1185">Reference proteome</keyword>
<gene>
    <name evidence="6" type="ORF">P154DRAFT_243839</name>
</gene>
<dbReference type="Pfam" id="PF01428">
    <property type="entry name" value="zf-AN1"/>
    <property type="match status" value="2"/>
</dbReference>
<sequence length="320" mass="35189">MAQRTPSPNPATAQSYTAMKRGDGDVEAIGAHCQMAYCHQLDFLPFKCQSCMGAFCLDHRTEHAHNCAKAGEWARRNAALNGYGGSTLSQPSMLDYKRPCASPACKNVLDNGKNTAVHCDTCNREYCLKHRLPEEHNCKNLIPIGARPANALQQQRDRGMLILRKLREKTQKMAEDSKKKKSSSFSFPFGGSATKSAAAKAVLDANLLKKAAKGDAKVPPEKRIYLHVEASADTTKAKYPTGKFYYNMDWTVGRILDIAAKALQVENVNNRGGGEEDRLRVFHVESGRLMKFNEKMGDGAKSGNTIVLLRGVGDPNLIDL</sequence>
<dbReference type="PANTHER" id="PTHR14677">
    <property type="entry name" value="ARSENITE INDUCUBLE RNA ASSOCIATED PROTEIN AIP-1-RELATED"/>
    <property type="match status" value="1"/>
</dbReference>
<dbReference type="Proteomes" id="UP000799779">
    <property type="component" value="Unassembled WGS sequence"/>
</dbReference>
<reference evidence="6" key="1">
    <citation type="journal article" date="2020" name="Stud. Mycol.">
        <title>101 Dothideomycetes genomes: a test case for predicting lifestyles and emergence of pathogens.</title>
        <authorList>
            <person name="Haridas S."/>
            <person name="Albert R."/>
            <person name="Binder M."/>
            <person name="Bloem J."/>
            <person name="Labutti K."/>
            <person name="Salamov A."/>
            <person name="Andreopoulos B."/>
            <person name="Baker S."/>
            <person name="Barry K."/>
            <person name="Bills G."/>
            <person name="Bluhm B."/>
            <person name="Cannon C."/>
            <person name="Castanera R."/>
            <person name="Culley D."/>
            <person name="Daum C."/>
            <person name="Ezra D."/>
            <person name="Gonzalez J."/>
            <person name="Henrissat B."/>
            <person name="Kuo A."/>
            <person name="Liang C."/>
            <person name="Lipzen A."/>
            <person name="Lutzoni F."/>
            <person name="Magnuson J."/>
            <person name="Mondo S."/>
            <person name="Nolan M."/>
            <person name="Ohm R."/>
            <person name="Pangilinan J."/>
            <person name="Park H.-J."/>
            <person name="Ramirez L."/>
            <person name="Alfaro M."/>
            <person name="Sun H."/>
            <person name="Tritt A."/>
            <person name="Yoshinaga Y."/>
            <person name="Zwiers L.-H."/>
            <person name="Turgeon B."/>
            <person name="Goodwin S."/>
            <person name="Spatafora J."/>
            <person name="Crous P."/>
            <person name="Grigoriev I."/>
        </authorList>
    </citation>
    <scope>NUCLEOTIDE SEQUENCE</scope>
    <source>
        <strain evidence="6">CBS 123094</strain>
    </source>
</reference>